<evidence type="ECO:0000313" key="5">
    <source>
        <dbReference type="EMBL" id="PZW48388.1"/>
    </source>
</evidence>
<proteinExistence type="inferred from homology"/>
<comment type="similarity">
    <text evidence="3">Belongs to the acetyltransferase family. RimJ subfamily.</text>
</comment>
<dbReference type="PANTHER" id="PTHR43792">
    <property type="entry name" value="GNAT FAMILY, PUTATIVE (AFU_ORTHOLOGUE AFUA_3G00765)-RELATED-RELATED"/>
    <property type="match status" value="1"/>
</dbReference>
<keyword evidence="6" id="KW-1185">Reference proteome</keyword>
<dbReference type="Proteomes" id="UP000249688">
    <property type="component" value="Unassembled WGS sequence"/>
</dbReference>
<dbReference type="AlphaFoldDB" id="A0A2W7INA1"/>
<dbReference type="PANTHER" id="PTHR43792:SF8">
    <property type="entry name" value="[RIBOSOMAL PROTEIN US5]-ALANINE N-ACETYLTRANSFERASE"/>
    <property type="match status" value="1"/>
</dbReference>
<dbReference type="Gene3D" id="3.40.630.30">
    <property type="match status" value="1"/>
</dbReference>
<dbReference type="PROSITE" id="PS51186">
    <property type="entry name" value="GNAT"/>
    <property type="match status" value="1"/>
</dbReference>
<evidence type="ECO:0000259" key="4">
    <source>
        <dbReference type="PROSITE" id="PS51186"/>
    </source>
</evidence>
<keyword evidence="1 5" id="KW-0808">Transferase</keyword>
<evidence type="ECO:0000313" key="6">
    <source>
        <dbReference type="Proteomes" id="UP000249688"/>
    </source>
</evidence>
<dbReference type="EMBL" id="QKYU01000005">
    <property type="protein sequence ID" value="PZW48388.1"/>
    <property type="molecule type" value="Genomic_DNA"/>
</dbReference>
<sequence length="150" mass="16652">MTPQVAARLASWQAPCSSRDVAARIAYMQDAAAHGRGYGLAVVEPHDMAIPCGWVSAEIPRGESNYAMLTYWIGEQYQGLGLMRRAAPRAMAEFFKVLRVPELRAAVQPDNVRSISLLESLGFSRVSAGQIWCSARQRHESCFYYGLRQA</sequence>
<evidence type="ECO:0000256" key="1">
    <source>
        <dbReference type="ARBA" id="ARBA00022679"/>
    </source>
</evidence>
<dbReference type="GO" id="GO:0016747">
    <property type="term" value="F:acyltransferase activity, transferring groups other than amino-acyl groups"/>
    <property type="evidence" value="ECO:0007669"/>
    <property type="project" value="InterPro"/>
</dbReference>
<feature type="domain" description="N-acetyltransferase" evidence="4">
    <location>
        <begin position="1"/>
        <end position="150"/>
    </location>
</feature>
<name>A0A2W7INA1_9PROT</name>
<dbReference type="Pfam" id="PF13302">
    <property type="entry name" value="Acetyltransf_3"/>
    <property type="match status" value="1"/>
</dbReference>
<organism evidence="5 6">
    <name type="scientific">Humitalea rosea</name>
    <dbReference type="NCBI Taxonomy" id="990373"/>
    <lineage>
        <taxon>Bacteria</taxon>
        <taxon>Pseudomonadati</taxon>
        <taxon>Pseudomonadota</taxon>
        <taxon>Alphaproteobacteria</taxon>
        <taxon>Acetobacterales</taxon>
        <taxon>Roseomonadaceae</taxon>
        <taxon>Humitalea</taxon>
    </lineage>
</organism>
<dbReference type="InterPro" id="IPR000182">
    <property type="entry name" value="GNAT_dom"/>
</dbReference>
<dbReference type="InterPro" id="IPR016181">
    <property type="entry name" value="Acyl_CoA_acyltransferase"/>
</dbReference>
<evidence type="ECO:0000256" key="3">
    <source>
        <dbReference type="ARBA" id="ARBA00038502"/>
    </source>
</evidence>
<dbReference type="SUPFAM" id="SSF55729">
    <property type="entry name" value="Acyl-CoA N-acyltransferases (Nat)"/>
    <property type="match status" value="1"/>
</dbReference>
<gene>
    <name evidence="5" type="ORF">C8P66_105137</name>
</gene>
<accession>A0A2W7INA1</accession>
<comment type="caution">
    <text evidence="5">The sequence shown here is derived from an EMBL/GenBank/DDBJ whole genome shotgun (WGS) entry which is preliminary data.</text>
</comment>
<dbReference type="InterPro" id="IPR051531">
    <property type="entry name" value="N-acetyltransferase"/>
</dbReference>
<protein>
    <submittedName>
        <fullName evidence="5">RimJ/RimL family protein N-acetyltransferase</fullName>
    </submittedName>
</protein>
<evidence type="ECO:0000256" key="2">
    <source>
        <dbReference type="ARBA" id="ARBA00023315"/>
    </source>
</evidence>
<reference evidence="5 6" key="1">
    <citation type="submission" date="2018-06" db="EMBL/GenBank/DDBJ databases">
        <title>Genomic Encyclopedia of Archaeal and Bacterial Type Strains, Phase II (KMG-II): from individual species to whole genera.</title>
        <authorList>
            <person name="Goeker M."/>
        </authorList>
    </citation>
    <scope>NUCLEOTIDE SEQUENCE [LARGE SCALE GENOMIC DNA]</scope>
    <source>
        <strain evidence="5 6">DSM 24525</strain>
    </source>
</reference>
<keyword evidence="2" id="KW-0012">Acyltransferase</keyword>